<dbReference type="EMBL" id="CP157355">
    <property type="protein sequence ID" value="XBM00332.1"/>
    <property type="molecule type" value="Genomic_DNA"/>
</dbReference>
<proteinExistence type="predicted"/>
<evidence type="ECO:0000259" key="4">
    <source>
        <dbReference type="PROSITE" id="PS50987"/>
    </source>
</evidence>
<dbReference type="InterPro" id="IPR036388">
    <property type="entry name" value="WH-like_DNA-bd_sf"/>
</dbReference>
<dbReference type="InterPro" id="IPR051011">
    <property type="entry name" value="Metal_resp_trans_reg"/>
</dbReference>
<dbReference type="SMART" id="SM00418">
    <property type="entry name" value="HTH_ARSR"/>
    <property type="match status" value="1"/>
</dbReference>
<accession>A0AAU7F725</accession>
<dbReference type="NCBIfam" id="NF033788">
    <property type="entry name" value="HTH_metalloreg"/>
    <property type="match status" value="1"/>
</dbReference>
<dbReference type="GO" id="GO:0003677">
    <property type="term" value="F:DNA binding"/>
    <property type="evidence" value="ECO:0007669"/>
    <property type="project" value="UniProtKB-KW"/>
</dbReference>
<dbReference type="PRINTS" id="PR00778">
    <property type="entry name" value="HTHARSR"/>
</dbReference>
<reference evidence="5" key="1">
    <citation type="submission" date="2024-05" db="EMBL/GenBank/DDBJ databases">
        <authorList>
            <person name="Yang L."/>
            <person name="Pan L."/>
        </authorList>
    </citation>
    <scope>NUCLEOTIDE SEQUENCE</scope>
    <source>
        <strain evidence="5">FCG-7</strain>
    </source>
</reference>
<dbReference type="InterPro" id="IPR011991">
    <property type="entry name" value="ArsR-like_HTH"/>
</dbReference>
<evidence type="ECO:0000256" key="3">
    <source>
        <dbReference type="ARBA" id="ARBA00023163"/>
    </source>
</evidence>
<dbReference type="Gene3D" id="1.10.10.10">
    <property type="entry name" value="Winged helix-like DNA-binding domain superfamily/Winged helix DNA-binding domain"/>
    <property type="match status" value="1"/>
</dbReference>
<organism evidence="5">
    <name type="scientific">Chitinibacter mangrovi</name>
    <dbReference type="NCBI Taxonomy" id="3153927"/>
    <lineage>
        <taxon>Bacteria</taxon>
        <taxon>Pseudomonadati</taxon>
        <taxon>Pseudomonadota</taxon>
        <taxon>Betaproteobacteria</taxon>
        <taxon>Neisseriales</taxon>
        <taxon>Chitinibacteraceae</taxon>
        <taxon>Chitinibacter</taxon>
    </lineage>
</organism>
<dbReference type="CDD" id="cd00090">
    <property type="entry name" value="HTH_ARSR"/>
    <property type="match status" value="1"/>
</dbReference>
<dbReference type="Pfam" id="PF01022">
    <property type="entry name" value="HTH_5"/>
    <property type="match status" value="1"/>
</dbReference>
<evidence type="ECO:0000313" key="5">
    <source>
        <dbReference type="EMBL" id="XBM00332.1"/>
    </source>
</evidence>
<evidence type="ECO:0000256" key="1">
    <source>
        <dbReference type="ARBA" id="ARBA00023015"/>
    </source>
</evidence>
<keyword evidence="3" id="KW-0804">Transcription</keyword>
<keyword evidence="1" id="KW-0805">Transcription regulation</keyword>
<dbReference type="InterPro" id="IPR001845">
    <property type="entry name" value="HTH_ArsR_DNA-bd_dom"/>
</dbReference>
<evidence type="ECO:0000256" key="2">
    <source>
        <dbReference type="ARBA" id="ARBA00023125"/>
    </source>
</evidence>
<feature type="domain" description="HTH arsR-type" evidence="4">
    <location>
        <begin position="12"/>
        <end position="106"/>
    </location>
</feature>
<dbReference type="GO" id="GO:0003700">
    <property type="term" value="F:DNA-binding transcription factor activity"/>
    <property type="evidence" value="ECO:0007669"/>
    <property type="project" value="InterPro"/>
</dbReference>
<dbReference type="PANTHER" id="PTHR43132">
    <property type="entry name" value="ARSENICAL RESISTANCE OPERON REPRESSOR ARSR-RELATED"/>
    <property type="match status" value="1"/>
</dbReference>
<dbReference type="SUPFAM" id="SSF46785">
    <property type="entry name" value="Winged helix' DNA-binding domain"/>
    <property type="match status" value="1"/>
</dbReference>
<name>A0AAU7F725_9NEIS</name>
<dbReference type="PANTHER" id="PTHR43132:SF2">
    <property type="entry name" value="ARSENICAL RESISTANCE OPERON REPRESSOR ARSR-RELATED"/>
    <property type="match status" value="1"/>
</dbReference>
<protein>
    <submittedName>
        <fullName evidence="5">Metalloregulator ArsR/SmtB family transcription factor</fullName>
    </submittedName>
</protein>
<dbReference type="InterPro" id="IPR036390">
    <property type="entry name" value="WH_DNA-bd_sf"/>
</dbReference>
<dbReference type="PROSITE" id="PS50987">
    <property type="entry name" value="HTH_ARSR_2"/>
    <property type="match status" value="1"/>
</dbReference>
<dbReference type="RefSeq" id="WP_348944688.1">
    <property type="nucleotide sequence ID" value="NZ_CP157355.1"/>
</dbReference>
<dbReference type="KEGG" id="cmav:ABHF33_14930"/>
<gene>
    <name evidence="5" type="ORF">ABHF33_14930</name>
</gene>
<dbReference type="AlphaFoldDB" id="A0AAU7F725"/>
<sequence>MIDQSTTPVMQAMRAAAGEATQLLKNLANEDRLLLLCQMVDGEKCVSDFETLLDIRQPTLSQQLGVLRNAGLVNTRRDGKRIYYSLASDEVRQVLSLLYRLYCPAEPIDTTSNSKETSHAIHSN</sequence>
<keyword evidence="2" id="KW-0238">DNA-binding</keyword>